<reference evidence="8" key="1">
    <citation type="thesis" date="2021" institute="BYU ScholarsArchive" country="Provo, UT, USA">
        <title>Applications of and Algorithms for Genome Assembly and Genomic Analyses with an Emphasis on Marine Teleosts.</title>
        <authorList>
            <person name="Pickett B.D."/>
        </authorList>
    </citation>
    <scope>NUCLEOTIDE SEQUENCE</scope>
    <source>
        <strain evidence="8">HI-2016</strain>
    </source>
</reference>
<dbReference type="PROSITE" id="PS50835">
    <property type="entry name" value="IG_LIKE"/>
    <property type="match status" value="1"/>
</dbReference>
<sequence length="336" mass="38123">MFLKKGNVLNAPNKLFEPFSIFFSPLHLSHTGVQGPCKYVRMKGSMTIDFELKEKSDYRWLHNSSTVFEFKKDKYRKGKPLDVNENGSLVLQNLKASDSGIYQAEAFDKDGHSFKNNPKSICVIEISKPVAVEDCKKSMLTCKGNWTFNRIFTWIRDKSIVKDITSNTMKFTPKETSSKYKCTVKIGDISETSDEIEIKCQDSGTKPGPNDNTLFGLDFWVMIGILAAGGSLLLILVVVIVICICRRQRHGRKRMRDEEELRLANLMHQPHPHGHHGHKAPPHKTHPGQYEDPPALPKPRSNARPRPAPPATPIRDGEQPPPRPKPRKKEPRVPRN</sequence>
<dbReference type="AlphaFoldDB" id="A0A8T2P8D1"/>
<dbReference type="GO" id="GO:0016020">
    <property type="term" value="C:membrane"/>
    <property type="evidence" value="ECO:0007669"/>
    <property type="project" value="UniProtKB-SubCell"/>
</dbReference>
<evidence type="ECO:0000313" key="9">
    <source>
        <dbReference type="Proteomes" id="UP000824540"/>
    </source>
</evidence>
<evidence type="ECO:0000256" key="5">
    <source>
        <dbReference type="SAM" id="MobiDB-lite"/>
    </source>
</evidence>
<comment type="caution">
    <text evidence="8">The sequence shown here is derived from an EMBL/GenBank/DDBJ whole genome shotgun (WGS) entry which is preliminary data.</text>
</comment>
<keyword evidence="6" id="KW-1133">Transmembrane helix</keyword>
<keyword evidence="4" id="KW-0325">Glycoprotein</keyword>
<feature type="transmembrane region" description="Helical" evidence="6">
    <location>
        <begin position="219"/>
        <end position="245"/>
    </location>
</feature>
<accession>A0A8T2P8D1</accession>
<proteinExistence type="predicted"/>
<evidence type="ECO:0000256" key="3">
    <source>
        <dbReference type="ARBA" id="ARBA00023136"/>
    </source>
</evidence>
<dbReference type="PANTHER" id="PTHR12080">
    <property type="entry name" value="SIGNALING LYMPHOCYTIC ACTIVATION MOLECULE"/>
    <property type="match status" value="1"/>
</dbReference>
<keyword evidence="3 6" id="KW-0472">Membrane</keyword>
<evidence type="ECO:0000256" key="1">
    <source>
        <dbReference type="ARBA" id="ARBA00004370"/>
    </source>
</evidence>
<dbReference type="InterPro" id="IPR036179">
    <property type="entry name" value="Ig-like_dom_sf"/>
</dbReference>
<keyword evidence="2" id="KW-0732">Signal</keyword>
<feature type="compositionally biased region" description="Basic residues" evidence="5">
    <location>
        <begin position="270"/>
        <end position="286"/>
    </location>
</feature>
<dbReference type="Proteomes" id="UP000824540">
    <property type="component" value="Unassembled WGS sequence"/>
</dbReference>
<dbReference type="InterPro" id="IPR007110">
    <property type="entry name" value="Ig-like_dom"/>
</dbReference>
<keyword evidence="9" id="KW-1185">Reference proteome</keyword>
<dbReference type="EMBL" id="JAFBMS010000010">
    <property type="protein sequence ID" value="KAG9348864.1"/>
    <property type="molecule type" value="Genomic_DNA"/>
</dbReference>
<organism evidence="8 9">
    <name type="scientific">Albula glossodonta</name>
    <name type="common">roundjaw bonefish</name>
    <dbReference type="NCBI Taxonomy" id="121402"/>
    <lineage>
        <taxon>Eukaryota</taxon>
        <taxon>Metazoa</taxon>
        <taxon>Chordata</taxon>
        <taxon>Craniata</taxon>
        <taxon>Vertebrata</taxon>
        <taxon>Euteleostomi</taxon>
        <taxon>Actinopterygii</taxon>
        <taxon>Neopterygii</taxon>
        <taxon>Teleostei</taxon>
        <taxon>Albuliformes</taxon>
        <taxon>Albulidae</taxon>
        <taxon>Albula</taxon>
    </lineage>
</organism>
<dbReference type="InterPro" id="IPR013783">
    <property type="entry name" value="Ig-like_fold"/>
</dbReference>
<dbReference type="InterPro" id="IPR015631">
    <property type="entry name" value="CD2/SLAM_rcpt"/>
</dbReference>
<feature type="domain" description="Ig-like" evidence="7">
    <location>
        <begin position="118"/>
        <end position="199"/>
    </location>
</feature>
<evidence type="ECO:0000259" key="7">
    <source>
        <dbReference type="PROSITE" id="PS50835"/>
    </source>
</evidence>
<comment type="subcellular location">
    <subcellularLocation>
        <location evidence="1">Membrane</location>
    </subcellularLocation>
</comment>
<dbReference type="Gene3D" id="2.60.40.10">
    <property type="entry name" value="Immunoglobulins"/>
    <property type="match status" value="2"/>
</dbReference>
<dbReference type="PANTHER" id="PTHR12080:SF48">
    <property type="entry name" value="IMMUNOGLOBULIN SUBTYPE DOMAIN-CONTAINING PROTEIN"/>
    <property type="match status" value="1"/>
</dbReference>
<evidence type="ECO:0000256" key="4">
    <source>
        <dbReference type="ARBA" id="ARBA00023180"/>
    </source>
</evidence>
<dbReference type="OrthoDB" id="8963224at2759"/>
<gene>
    <name evidence="8" type="ORF">JZ751_029181</name>
</gene>
<feature type="region of interest" description="Disordered" evidence="5">
    <location>
        <begin position="268"/>
        <end position="336"/>
    </location>
</feature>
<keyword evidence="6" id="KW-0812">Transmembrane</keyword>
<evidence type="ECO:0000256" key="2">
    <source>
        <dbReference type="ARBA" id="ARBA00022729"/>
    </source>
</evidence>
<dbReference type="SUPFAM" id="SSF48726">
    <property type="entry name" value="Immunoglobulin"/>
    <property type="match status" value="1"/>
</dbReference>
<protein>
    <recommendedName>
        <fullName evidence="7">Ig-like domain-containing protein</fullName>
    </recommendedName>
</protein>
<evidence type="ECO:0000313" key="8">
    <source>
        <dbReference type="EMBL" id="KAG9348864.1"/>
    </source>
</evidence>
<evidence type="ECO:0000256" key="6">
    <source>
        <dbReference type="SAM" id="Phobius"/>
    </source>
</evidence>
<name>A0A8T2P8D1_9TELE</name>